<comment type="caution">
    <text evidence="8">The sequence shown here is derived from an EMBL/GenBank/DDBJ whole genome shotgun (WGS) entry which is preliminary data.</text>
</comment>
<gene>
    <name evidence="5 8" type="primary">pdxH</name>
    <name evidence="8" type="ORF">ACFOEB_00595</name>
</gene>
<name>A0ABV7HQB4_9GAMM</name>
<reference evidence="9" key="1">
    <citation type="journal article" date="2019" name="Int. J. Syst. Evol. Microbiol.">
        <title>The Global Catalogue of Microorganisms (GCM) 10K type strain sequencing project: providing services to taxonomists for standard genome sequencing and annotation.</title>
        <authorList>
            <consortium name="The Broad Institute Genomics Platform"/>
            <consortium name="The Broad Institute Genome Sequencing Center for Infectious Disease"/>
            <person name="Wu L."/>
            <person name="Ma J."/>
        </authorList>
    </citation>
    <scope>NUCLEOTIDE SEQUENCE [LARGE SCALE GENOMIC DNA]</scope>
    <source>
        <strain evidence="9">KCTC 52141</strain>
    </source>
</reference>
<dbReference type="Proteomes" id="UP001595548">
    <property type="component" value="Unassembled WGS sequence"/>
</dbReference>
<keyword evidence="9" id="KW-1185">Reference proteome</keyword>
<sequence>MNQDSEQQQKLEQMRREYTRGGLRRTDLAGDPLAQFRHWFDEAVEAGLGDPTAMVLATVAESGQPSQRIVLLKRLEELGFVFYTNRASRKGGELAHSHLASLLFPWHPLDRQVKVAGRVEVLGQADAEAYFASRPRESQLAALASQQSEVIESRDALMAEFNELNERYADQPIPLPPHWGGYRVVPTEVEFWQGGAHRLHDSFRYRLTDAGEWHIERLAP</sequence>
<dbReference type="PANTHER" id="PTHR10851">
    <property type="entry name" value="PYRIDOXINE-5-PHOSPHATE OXIDASE"/>
    <property type="match status" value="1"/>
</dbReference>
<dbReference type="InterPro" id="IPR000659">
    <property type="entry name" value="Pyridox_Oxase"/>
</dbReference>
<dbReference type="PIRSF" id="PIRSF000190">
    <property type="entry name" value="Pyd_amn-ph_oxd"/>
    <property type="match status" value="1"/>
</dbReference>
<feature type="binding site" evidence="5">
    <location>
        <position position="89"/>
    </location>
    <ligand>
        <name>FMN</name>
        <dbReference type="ChEBI" id="CHEBI:58210"/>
    </ligand>
</feature>
<comment type="caution">
    <text evidence="5">Lacks conserved residue(s) required for the propagation of feature annotation.</text>
</comment>
<feature type="binding site" evidence="5">
    <location>
        <position position="112"/>
    </location>
    <ligand>
        <name>FMN</name>
        <dbReference type="ChEBI" id="CHEBI:58210"/>
    </ligand>
</feature>
<protein>
    <recommendedName>
        <fullName evidence="5">Pyridoxine/pyridoxamine 5'-phosphate oxidase</fullName>
        <ecNumber evidence="5">1.4.3.5</ecNumber>
    </recommendedName>
    <alternativeName>
        <fullName evidence="5">PNP/PMP oxidase</fullName>
        <shortName evidence="5">PNPOx</shortName>
    </alternativeName>
    <alternativeName>
        <fullName evidence="5">Pyridoxal 5'-phosphate synthase</fullName>
    </alternativeName>
</protein>
<proteinExistence type="inferred from homology"/>
<comment type="catalytic activity">
    <reaction evidence="5">
        <text>pyridoxine 5'-phosphate + O2 = pyridoxal 5'-phosphate + H2O2</text>
        <dbReference type="Rhea" id="RHEA:15149"/>
        <dbReference type="ChEBI" id="CHEBI:15379"/>
        <dbReference type="ChEBI" id="CHEBI:16240"/>
        <dbReference type="ChEBI" id="CHEBI:58589"/>
        <dbReference type="ChEBI" id="CHEBI:597326"/>
        <dbReference type="EC" id="1.4.3.5"/>
    </reaction>
</comment>
<accession>A0ABV7HQB4</accession>
<keyword evidence="4 5" id="KW-0560">Oxidoreductase</keyword>
<evidence type="ECO:0000256" key="2">
    <source>
        <dbReference type="ARBA" id="ARBA00022630"/>
    </source>
</evidence>
<dbReference type="HAMAP" id="MF_01629">
    <property type="entry name" value="PdxH"/>
    <property type="match status" value="1"/>
</dbReference>
<keyword evidence="2 5" id="KW-0285">Flavoprotein</keyword>
<evidence type="ECO:0000256" key="5">
    <source>
        <dbReference type="HAMAP-Rule" id="MF_01629"/>
    </source>
</evidence>
<dbReference type="InterPro" id="IPR011576">
    <property type="entry name" value="Pyridox_Oxase_N"/>
</dbReference>
<dbReference type="NCBIfam" id="NF004231">
    <property type="entry name" value="PRK05679.1"/>
    <property type="match status" value="1"/>
</dbReference>
<dbReference type="NCBIfam" id="TIGR00558">
    <property type="entry name" value="pdxH"/>
    <property type="match status" value="1"/>
</dbReference>
<comment type="cofactor">
    <cofactor evidence="5">
        <name>FMN</name>
        <dbReference type="ChEBI" id="CHEBI:58210"/>
    </cofactor>
    <text evidence="5">Binds 1 FMN per subunit.</text>
</comment>
<dbReference type="RefSeq" id="WP_382413569.1">
    <property type="nucleotide sequence ID" value="NZ_AP031500.1"/>
</dbReference>
<evidence type="ECO:0000256" key="4">
    <source>
        <dbReference type="ARBA" id="ARBA00023002"/>
    </source>
</evidence>
<feature type="binding site" evidence="5">
    <location>
        <position position="130"/>
    </location>
    <ligand>
        <name>substrate</name>
    </ligand>
</feature>
<evidence type="ECO:0000259" key="7">
    <source>
        <dbReference type="Pfam" id="PF10590"/>
    </source>
</evidence>
<feature type="binding site" evidence="5">
    <location>
        <position position="90"/>
    </location>
    <ligand>
        <name>FMN</name>
        <dbReference type="ChEBI" id="CHEBI:58210"/>
    </ligand>
</feature>
<feature type="binding site" evidence="5">
    <location>
        <position position="73"/>
    </location>
    <ligand>
        <name>substrate</name>
    </ligand>
</feature>
<dbReference type="EC" id="1.4.3.5" evidence="5"/>
<comment type="catalytic activity">
    <reaction evidence="5">
        <text>pyridoxamine 5'-phosphate + O2 + H2O = pyridoxal 5'-phosphate + H2O2 + NH4(+)</text>
        <dbReference type="Rhea" id="RHEA:15817"/>
        <dbReference type="ChEBI" id="CHEBI:15377"/>
        <dbReference type="ChEBI" id="CHEBI:15379"/>
        <dbReference type="ChEBI" id="CHEBI:16240"/>
        <dbReference type="ChEBI" id="CHEBI:28938"/>
        <dbReference type="ChEBI" id="CHEBI:58451"/>
        <dbReference type="ChEBI" id="CHEBI:597326"/>
        <dbReference type="EC" id="1.4.3.5"/>
    </reaction>
</comment>
<feature type="binding site" evidence="5">
    <location>
        <position position="138"/>
    </location>
    <ligand>
        <name>substrate</name>
    </ligand>
</feature>
<dbReference type="GO" id="GO:0004733">
    <property type="term" value="F:pyridoxamine phosphate oxidase activity"/>
    <property type="evidence" value="ECO:0007669"/>
    <property type="project" value="UniProtKB-EC"/>
</dbReference>
<dbReference type="InterPro" id="IPR019576">
    <property type="entry name" value="Pyridoxamine_oxidase_dimer_C"/>
</dbReference>
<dbReference type="PANTHER" id="PTHR10851:SF0">
    <property type="entry name" value="PYRIDOXINE-5'-PHOSPHATE OXIDASE"/>
    <property type="match status" value="1"/>
</dbReference>
<feature type="domain" description="Pyridoxamine 5'-phosphate oxidase N-terminal" evidence="6">
    <location>
        <begin position="40"/>
        <end position="165"/>
    </location>
</feature>
<keyword evidence="3 5" id="KW-0288">FMN</keyword>
<evidence type="ECO:0000259" key="6">
    <source>
        <dbReference type="Pfam" id="PF01243"/>
    </source>
</evidence>
<dbReference type="InterPro" id="IPR012349">
    <property type="entry name" value="Split_barrel_FMN-bd"/>
</dbReference>
<feature type="domain" description="Pyridoxine 5'-phosphate oxidase dimerisation C-terminal" evidence="7">
    <location>
        <begin position="179"/>
        <end position="220"/>
    </location>
</feature>
<evidence type="ECO:0000313" key="8">
    <source>
        <dbReference type="EMBL" id="MFC3153686.1"/>
    </source>
</evidence>
<feature type="binding site" evidence="5">
    <location>
        <begin position="198"/>
        <end position="200"/>
    </location>
    <ligand>
        <name>substrate</name>
    </ligand>
</feature>
<comment type="similarity">
    <text evidence="1 5">Belongs to the pyridoxamine 5'-phosphate oxidase family.</text>
</comment>
<dbReference type="SUPFAM" id="SSF50475">
    <property type="entry name" value="FMN-binding split barrel"/>
    <property type="match status" value="1"/>
</dbReference>
<feature type="binding site" evidence="5">
    <location>
        <position position="134"/>
    </location>
    <ligand>
        <name>substrate</name>
    </ligand>
</feature>
<feature type="binding site" evidence="5">
    <location>
        <position position="192"/>
    </location>
    <ligand>
        <name>FMN</name>
        <dbReference type="ChEBI" id="CHEBI:58210"/>
    </ligand>
</feature>
<feature type="binding site" evidence="5">
    <location>
        <begin position="147"/>
        <end position="148"/>
    </location>
    <ligand>
        <name>FMN</name>
        <dbReference type="ChEBI" id="CHEBI:58210"/>
    </ligand>
</feature>
<dbReference type="Gene3D" id="2.30.110.10">
    <property type="entry name" value="Electron Transport, Fmn-binding Protein, Chain A"/>
    <property type="match status" value="1"/>
</dbReference>
<comment type="pathway">
    <text evidence="5">Cofactor metabolism; pyridoxal 5'-phosphate salvage; pyridoxal 5'-phosphate from pyridoxamine 5'-phosphate: step 1/1.</text>
</comment>
<comment type="pathway">
    <text evidence="5">Cofactor metabolism; pyridoxal 5'-phosphate salvage; pyridoxal 5'-phosphate from pyridoxine 5'-phosphate: step 1/1.</text>
</comment>
<dbReference type="Pfam" id="PF01243">
    <property type="entry name" value="PNPOx_N"/>
    <property type="match status" value="1"/>
</dbReference>
<evidence type="ECO:0000313" key="9">
    <source>
        <dbReference type="Proteomes" id="UP001595548"/>
    </source>
</evidence>
<comment type="subunit">
    <text evidence="5">Homodimer.</text>
</comment>
<feature type="binding site" evidence="5">
    <location>
        <begin position="68"/>
        <end position="73"/>
    </location>
    <ligand>
        <name>FMN</name>
        <dbReference type="ChEBI" id="CHEBI:58210"/>
    </ligand>
</feature>
<evidence type="ECO:0000256" key="1">
    <source>
        <dbReference type="ARBA" id="ARBA00007301"/>
    </source>
</evidence>
<comment type="function">
    <text evidence="5">Catalyzes the oxidation of either pyridoxine 5'-phosphate (PNP) or pyridoxamine 5'-phosphate (PMP) into pyridoxal 5'-phosphate (PLP).</text>
</comment>
<dbReference type="Pfam" id="PF10590">
    <property type="entry name" value="PNP_phzG_C"/>
    <property type="match status" value="1"/>
</dbReference>
<evidence type="ECO:0000256" key="3">
    <source>
        <dbReference type="ARBA" id="ARBA00022643"/>
    </source>
</evidence>
<organism evidence="8 9">
    <name type="scientific">Gilvimarinus japonicus</name>
    <dbReference type="NCBI Taxonomy" id="1796469"/>
    <lineage>
        <taxon>Bacteria</taxon>
        <taxon>Pseudomonadati</taxon>
        <taxon>Pseudomonadota</taxon>
        <taxon>Gammaproteobacteria</taxon>
        <taxon>Cellvibrionales</taxon>
        <taxon>Cellvibrionaceae</taxon>
        <taxon>Gilvimarinus</taxon>
    </lineage>
</organism>
<dbReference type="EMBL" id="JBHRTL010000001">
    <property type="protein sequence ID" value="MFC3153686.1"/>
    <property type="molecule type" value="Genomic_DNA"/>
</dbReference>
<feature type="binding site" evidence="5">
    <location>
        <begin position="83"/>
        <end position="84"/>
    </location>
    <ligand>
        <name>FMN</name>
        <dbReference type="ChEBI" id="CHEBI:58210"/>
    </ligand>
</feature>
<keyword evidence="5" id="KW-0664">Pyridoxine biosynthesis</keyword>